<protein>
    <submittedName>
        <fullName evidence="1">Metallohydrolase</fullName>
    </submittedName>
</protein>
<proteinExistence type="predicted"/>
<sequence length="396" mass="44147">MAAKVTFFQVGTGDMSLVRLADTSVTTILIDSRIRLAADNPDDDTPDVGRALRERLQWDAKDRPFVNAFLLSHPDKDHCSGLRKHFWLGPPDDYPDDHLDRWERRIIIRELWSSALVFRRRSADHPLCEDAIAFNTEARRRVKYWRTNGWAGHGNRILIMGEDIQGKTDDLSPILVKAGQKFSTIAGEDYSAYFTSHLLAPAPHEDDAELEEQLTKNESSVIMNMQISSSAYSQSKTRFLVGGDAEVLIWERMWGHYENTPEVLEYDLLLAPHHCSWHTLSYDSWSKKGENAKVSQSARNALGQARIGATIVSSSAKIVDDYNDPPCIRAKREYEEILEEVDGWFTCTGDLGDKAAMDFEVRADGKVKLLAVAAALAGAVPTAVAATVAPRAGSGE</sequence>
<dbReference type="RefSeq" id="WP_123531461.1">
    <property type="nucleotide sequence ID" value="NZ_MOBU01000006.1"/>
</dbReference>
<dbReference type="SUPFAM" id="SSF56281">
    <property type="entry name" value="Metallo-hydrolase/oxidoreductase"/>
    <property type="match status" value="1"/>
</dbReference>
<dbReference type="GO" id="GO:0016787">
    <property type="term" value="F:hydrolase activity"/>
    <property type="evidence" value="ECO:0007669"/>
    <property type="project" value="UniProtKB-KW"/>
</dbReference>
<dbReference type="AlphaFoldDB" id="A0A423LM93"/>
<accession>A0A423LM93</accession>
<evidence type="ECO:0000313" key="2">
    <source>
        <dbReference type="Proteomes" id="UP000285757"/>
    </source>
</evidence>
<evidence type="ECO:0000313" key="1">
    <source>
        <dbReference type="EMBL" id="RON69386.1"/>
    </source>
</evidence>
<reference evidence="1 2" key="1">
    <citation type="submission" date="2016-10" db="EMBL/GenBank/DDBJ databases">
        <title>Comparative genome analysis of multiple Pseudomonas spp. focuses on biocontrol and plant growth promoting traits.</title>
        <authorList>
            <person name="Tao X.-Y."/>
            <person name="Taylor C.G."/>
        </authorList>
    </citation>
    <scope>NUCLEOTIDE SEQUENCE [LARGE SCALE GENOMIC DNA]</scope>
    <source>
        <strain evidence="1 2">24D3</strain>
    </source>
</reference>
<dbReference type="EMBL" id="MOBU01000006">
    <property type="protein sequence ID" value="RON69386.1"/>
    <property type="molecule type" value="Genomic_DNA"/>
</dbReference>
<comment type="caution">
    <text evidence="1">The sequence shown here is derived from an EMBL/GenBank/DDBJ whole genome shotgun (WGS) entry which is preliminary data.</text>
</comment>
<dbReference type="InterPro" id="IPR036866">
    <property type="entry name" value="RibonucZ/Hydroxyglut_hydro"/>
</dbReference>
<gene>
    <name evidence="1" type="ORF">BK671_08095</name>
</gene>
<dbReference type="Proteomes" id="UP000285757">
    <property type="component" value="Unassembled WGS sequence"/>
</dbReference>
<organism evidence="1 2">
    <name type="scientific">Pseudomonas fluorescens</name>
    <dbReference type="NCBI Taxonomy" id="294"/>
    <lineage>
        <taxon>Bacteria</taxon>
        <taxon>Pseudomonadati</taxon>
        <taxon>Pseudomonadota</taxon>
        <taxon>Gammaproteobacteria</taxon>
        <taxon>Pseudomonadales</taxon>
        <taxon>Pseudomonadaceae</taxon>
        <taxon>Pseudomonas</taxon>
    </lineage>
</organism>
<name>A0A423LM93_PSEFL</name>
<keyword evidence="1" id="KW-0378">Hydrolase</keyword>
<dbReference type="Gene3D" id="3.60.15.10">
    <property type="entry name" value="Ribonuclease Z/Hydroxyacylglutathione hydrolase-like"/>
    <property type="match status" value="1"/>
</dbReference>